<accession>A0A249W5J7</accession>
<dbReference type="InterPro" id="IPR057574">
    <property type="entry name" value="nSTAND_NTPase5_dom"/>
</dbReference>
<dbReference type="EMBL" id="LHQV01000002">
    <property type="protein sequence ID" value="OQK04882.1"/>
    <property type="molecule type" value="Genomic_DNA"/>
</dbReference>
<dbReference type="Proteomes" id="UP000191946">
    <property type="component" value="Unassembled WGS sequence"/>
</dbReference>
<gene>
    <name evidence="4" type="ORF">AKG60_02240</name>
    <name evidence="3" type="ORF">YA91_15820</name>
</gene>
<proteinExistence type="predicted"/>
<name>A0A249W5J7_VIBPH</name>
<evidence type="ECO:0000313" key="5">
    <source>
        <dbReference type="Proteomes" id="UP000191946"/>
    </source>
</evidence>
<dbReference type="AlphaFoldDB" id="A0A249W5J7"/>
<dbReference type="RefSeq" id="WP_005500321.1">
    <property type="nucleotide sequence ID" value="NZ_CP023248.2"/>
</dbReference>
<feature type="domain" description="Novel STAND NTPase 5" evidence="2">
    <location>
        <begin position="326"/>
        <end position="437"/>
    </location>
</feature>
<dbReference type="EMBL" id="CP023248">
    <property type="protein sequence ID" value="ASZ51906.1"/>
    <property type="molecule type" value="Genomic_DNA"/>
</dbReference>
<organism evidence="3">
    <name type="scientific">Vibrio parahaemolyticus</name>
    <dbReference type="NCBI Taxonomy" id="670"/>
    <lineage>
        <taxon>Bacteria</taxon>
        <taxon>Pseudomonadati</taxon>
        <taxon>Pseudomonadota</taxon>
        <taxon>Gammaproteobacteria</taxon>
        <taxon>Vibrionales</taxon>
        <taxon>Vibrionaceae</taxon>
        <taxon>Vibrio</taxon>
    </lineage>
</organism>
<evidence type="ECO:0000313" key="3">
    <source>
        <dbReference type="EMBL" id="ASZ51906.1"/>
    </source>
</evidence>
<dbReference type="Pfam" id="PF13289">
    <property type="entry name" value="SIR2_2"/>
    <property type="match status" value="1"/>
</dbReference>
<feature type="coiled-coil region" evidence="1">
    <location>
        <begin position="678"/>
        <end position="705"/>
    </location>
</feature>
<keyword evidence="1" id="KW-0175">Coiled coil</keyword>
<dbReference type="Pfam" id="PF25199">
    <property type="entry name" value="nSTAND_NTPase5"/>
    <property type="match status" value="1"/>
</dbReference>
<sequence>MDITKLKGIDNRKNYDEDSLLSVISRVHSGNTLLFIGAGFSIGAESEVGHPLPLAKELSEKICRLGSFDEDDDLAFSADYFLKYNDSKDLINLLKDSFTVVRVRKYHENIANNNWRRVYTTNYDNTFELASGNCSKPIRAITLEDNPTQLFRCRDICVHINGAIQNLHSDSLEKSFKLSESSYTNSDAFSDSSWSYRFKKDIEMCTQILFIGYSLYDMEVKRLLVNNEQIKNKTFFITRTDISTKEHHRLSKFGEVFPIGNELFSKNLVENKPKSLPMGINYLSALKQQKLEYESEYSDSDVRDFLLRGISNINKITSSLTSSGAPFAIKRTQIDEVLNLLKEHNVVVIHGSLANGKSVILQQIQAMLLLESKKVFTIKDIEANYEEDIEKLGETKEDIYLIIDDFEQSLDLIRYFCLYLKEHGKLILSERPHKYRRAISILESYEIQSYHIGVDYLMENEIIDLEKQISLAGLWGEYAGRSHKSKIEKLKKSCESQLSLILMDILKSKDVAERFERDFQNILKHPDTKKTLHSICLIQHISPSQCTKSFISDISNSNHVYSSEFENRINESNIFEYNNNILTTKSAIFSTFILNSLYKSSYSIDQLVLILEKLQRNWSLLMEEQKNIYSSMMKFSTISSILPDSDKPSCYIEFYEKLKRSVSGVTTSPHYWLQYGMAIMSTNNLEDAERILTEAEERAKTKNWEDMEYIENQFARLYLKKAIREKDPSICISLFEKADNLLKHHRDDIHKFRQAGLYITFYNEKYPSIISGGQRAKFEKSMKNITKKYEEFLAWEYPSGDIPPYHEDNINEFKTVILDFSKKKKTKPEK</sequence>
<evidence type="ECO:0000256" key="1">
    <source>
        <dbReference type="SAM" id="Coils"/>
    </source>
</evidence>
<evidence type="ECO:0000313" key="4">
    <source>
        <dbReference type="EMBL" id="OQK04882.1"/>
    </source>
</evidence>
<reference evidence="4 5" key="1">
    <citation type="submission" date="2015-08" db="EMBL/GenBank/DDBJ databases">
        <title>Draft Genome Sequences of Vibrio parahaemolyticus Strains.</title>
        <authorList>
            <person name="Gonzalez-Escalona N."/>
            <person name="DePaola A."/>
        </authorList>
    </citation>
    <scope>NUCLEOTIDE SEQUENCE [LARGE SCALE GENOMIC DNA]</scope>
    <source>
        <strain evidence="4 5">CFSAN001621</strain>
    </source>
</reference>
<reference evidence="3" key="2">
    <citation type="submission" date="2017-09" db="EMBL/GenBank/DDBJ databases">
        <authorList>
            <person name="Ehlers B."/>
            <person name="Leendertz F.H."/>
        </authorList>
    </citation>
    <scope>NUCLEOTIDE SEQUENCE</scope>
    <source>
        <strain evidence="3">MAVP-26</strain>
    </source>
</reference>
<evidence type="ECO:0000259" key="2">
    <source>
        <dbReference type="Pfam" id="PF25199"/>
    </source>
</evidence>
<keyword evidence="5" id="KW-1185">Reference proteome</keyword>
<protein>
    <recommendedName>
        <fullName evidence="2">Novel STAND NTPase 5 domain-containing protein</fullName>
    </recommendedName>
</protein>